<evidence type="ECO:0000313" key="3">
    <source>
        <dbReference type="Proteomes" id="UP000583387"/>
    </source>
</evidence>
<keyword evidence="3" id="KW-1185">Reference proteome</keyword>
<sequence>MSTESDESFLSLVFQLVRALFALVWELFKLIAPIAALTLLPPPFALGTVLLAALASWAAVRLRWMRLAHTCSSLMDMGVFGLSFSVCYWLSSWWGLGLGFVLLIVGIILSSSLQRRLGLAKVLPESTEGTSTQGRSAWEGGDLLTPEGERVRTFAWGEIAMGGPTFGCYLFPDGVLLEGLGASACFSSSGRYFAAPLPSRGTWGMLILDRQERCVYRNAGIGEFWEIDELTDEAIYGRYSPLTGNKPYRMALADILRQSEAVDLVPIRDLWVESGFSLDLEPVEFPAPQGGHCLRGLPYVPESLRELDRPLGPLLKPLLRLELDGEPSGLLMSVTEVLLWRNDGQAVACRAFARSFERQWCWHGDWPPPLWLWQAGQGWRQLVAPWGSVPGEPALNWEEPSELLESELLLHGHLRLQRPDHLHFGYGLRQYFSDVESCIGHDDEGRIQLGEWRGTRLTRLLPLDGKGRRGEGAILGEPMENGDCPRFEWRRDSRDGRLGAYACRVGDWVLEGEWLIDHRVSNCGRYLALVAFVEAPAVPHRLCVADLRLRRLLEFPFELLIATLLDFRDDVLSLVHIVGRLDMKERSTPLRRFDHAAPAAGRAARFVADDPDSWLYYDRLVLRVAEDDLQVLPNWRLAGRPQVANADGEFVLPAPTGRDAAWLFGAETEYADCYPRPGEPRGGGCLLTASGLGLANLGPSMIWSEDGRYLALTRYIRRLCARERVDSDQWYLLLLDVQERSLRATGDHIGCMPHFLRFDAEELEWRVQSTDWEPEDRPPVWQTRRLALGELLALCTVPLQASGKLWLPAEELKRAGQWHGLDSSHLQPWRN</sequence>
<reference evidence="2 3" key="1">
    <citation type="submission" date="2020-08" db="EMBL/GenBank/DDBJ databases">
        <authorList>
            <person name="Criscuolo A."/>
        </authorList>
    </citation>
    <scope>NUCLEOTIDE SEQUENCE [LARGE SCALE GENOMIC DNA]</scope>
    <source>
        <strain evidence="2">CIP111764</strain>
    </source>
</reference>
<gene>
    <name evidence="2" type="ORF">PSEWESI4_04465</name>
</gene>
<proteinExistence type="predicted"/>
<feature type="transmembrane region" description="Helical" evidence="1">
    <location>
        <begin position="44"/>
        <end position="62"/>
    </location>
</feature>
<accession>A0A7U7ES47</accession>
<feature type="transmembrane region" description="Helical" evidence="1">
    <location>
        <begin position="12"/>
        <end position="32"/>
    </location>
</feature>
<keyword evidence="1" id="KW-1133">Transmembrane helix</keyword>
<keyword evidence="1" id="KW-0812">Transmembrane</keyword>
<keyword evidence="1" id="KW-0472">Membrane</keyword>
<dbReference type="AlphaFoldDB" id="A0A7U7ES47"/>
<dbReference type="Proteomes" id="UP000583387">
    <property type="component" value="Unassembled WGS sequence"/>
</dbReference>
<dbReference type="EMBL" id="CAJFCI010000080">
    <property type="protein sequence ID" value="CAD5110148.1"/>
    <property type="molecule type" value="Genomic_DNA"/>
</dbReference>
<evidence type="ECO:0000313" key="2">
    <source>
        <dbReference type="EMBL" id="CAD5110148.1"/>
    </source>
</evidence>
<comment type="caution">
    <text evidence="2">The sequence shown here is derived from an EMBL/GenBank/DDBJ whole genome shotgun (WGS) entry which is preliminary data.</text>
</comment>
<feature type="transmembrane region" description="Helical" evidence="1">
    <location>
        <begin position="97"/>
        <end position="113"/>
    </location>
</feature>
<evidence type="ECO:0000256" key="1">
    <source>
        <dbReference type="SAM" id="Phobius"/>
    </source>
</evidence>
<dbReference type="RefSeq" id="WP_187673443.1">
    <property type="nucleotide sequence ID" value="NZ_CAJFCI010000080.1"/>
</dbReference>
<protein>
    <submittedName>
        <fullName evidence="2">Uncharacterized protein</fullName>
    </submittedName>
</protein>
<name>A0A7U7ES47_9GAMM</name>
<organism evidence="2 3">
    <name type="scientific">Zestomonas carbonaria</name>
    <dbReference type="NCBI Taxonomy" id="2762745"/>
    <lineage>
        <taxon>Bacteria</taxon>
        <taxon>Pseudomonadati</taxon>
        <taxon>Pseudomonadota</taxon>
        <taxon>Gammaproteobacteria</taxon>
        <taxon>Pseudomonadales</taxon>
        <taxon>Pseudomonadaceae</taxon>
        <taxon>Zestomonas</taxon>
    </lineage>
</organism>